<feature type="domain" description="AB hydrolase-1" evidence="1">
    <location>
        <begin position="26"/>
        <end position="128"/>
    </location>
</feature>
<evidence type="ECO:0000259" key="1">
    <source>
        <dbReference type="Pfam" id="PF00561"/>
    </source>
</evidence>
<dbReference type="EMBL" id="QUMO01000003">
    <property type="protein sequence ID" value="REF86167.1"/>
    <property type="molecule type" value="Genomic_DNA"/>
</dbReference>
<dbReference type="PANTHER" id="PTHR43433:SF5">
    <property type="entry name" value="AB HYDROLASE-1 DOMAIN-CONTAINING PROTEIN"/>
    <property type="match status" value="1"/>
</dbReference>
<accession>A0A3D9YU86</accession>
<dbReference type="AlphaFoldDB" id="A0A3D9YU86"/>
<comment type="caution">
    <text evidence="2">The sequence shown here is derived from an EMBL/GenBank/DDBJ whole genome shotgun (WGS) entry which is preliminary data.</text>
</comment>
<organism evidence="2 3">
    <name type="scientific">Methylovirgula ligni</name>
    <dbReference type="NCBI Taxonomy" id="569860"/>
    <lineage>
        <taxon>Bacteria</taxon>
        <taxon>Pseudomonadati</taxon>
        <taxon>Pseudomonadota</taxon>
        <taxon>Alphaproteobacteria</taxon>
        <taxon>Hyphomicrobiales</taxon>
        <taxon>Beijerinckiaceae</taxon>
        <taxon>Methylovirgula</taxon>
    </lineage>
</organism>
<evidence type="ECO:0000313" key="2">
    <source>
        <dbReference type="EMBL" id="REF86167.1"/>
    </source>
</evidence>
<protein>
    <submittedName>
        <fullName evidence="2">Pimeloyl-ACP methyl ester carboxylesterase</fullName>
    </submittedName>
</protein>
<dbReference type="InterPro" id="IPR029058">
    <property type="entry name" value="AB_hydrolase_fold"/>
</dbReference>
<proteinExistence type="predicted"/>
<dbReference type="GO" id="GO:0004806">
    <property type="term" value="F:triacylglycerol lipase activity"/>
    <property type="evidence" value="ECO:0007669"/>
    <property type="project" value="TreeGrafter"/>
</dbReference>
<gene>
    <name evidence="2" type="ORF">DES32_2213</name>
</gene>
<dbReference type="OrthoDB" id="9804723at2"/>
<dbReference type="InterPro" id="IPR050471">
    <property type="entry name" value="AB_hydrolase"/>
</dbReference>
<reference evidence="2 3" key="1">
    <citation type="submission" date="2018-08" db="EMBL/GenBank/DDBJ databases">
        <title>Genomic Encyclopedia of Type Strains, Phase IV (KMG-IV): sequencing the most valuable type-strain genomes for metagenomic binning, comparative biology and taxonomic classification.</title>
        <authorList>
            <person name="Goeker M."/>
        </authorList>
    </citation>
    <scope>NUCLEOTIDE SEQUENCE [LARGE SCALE GENOMIC DNA]</scope>
    <source>
        <strain evidence="2 3">BW863</strain>
    </source>
</reference>
<dbReference type="Pfam" id="PF00561">
    <property type="entry name" value="Abhydrolase_1"/>
    <property type="match status" value="1"/>
</dbReference>
<dbReference type="Gene3D" id="3.40.50.1820">
    <property type="entry name" value="alpha/beta hydrolase"/>
    <property type="match status" value="1"/>
</dbReference>
<dbReference type="SUPFAM" id="SSF53474">
    <property type="entry name" value="alpha/beta-Hydrolases"/>
    <property type="match status" value="1"/>
</dbReference>
<name>A0A3D9YU86_9HYPH</name>
<dbReference type="PANTHER" id="PTHR43433">
    <property type="entry name" value="HYDROLASE, ALPHA/BETA FOLD FAMILY PROTEIN"/>
    <property type="match status" value="1"/>
</dbReference>
<dbReference type="InterPro" id="IPR000073">
    <property type="entry name" value="AB_hydrolase_1"/>
</dbReference>
<dbReference type="RefSeq" id="WP_115836733.1">
    <property type="nucleotide sequence ID" value="NZ_CP025086.1"/>
</dbReference>
<keyword evidence="3" id="KW-1185">Reference proteome</keyword>
<sequence>MQEFSSQGVRIAYIDALPGGGESGRPVLLIHGFASNHAVNWVFPQWLKTLNGAGRRVVAFDNRGHGRSQKLYRPGDYALDLMAADARNLLDHLAIPSADIIGYSLGARIATAFALAYPERANAFVFGGLGSKLFETAGLGEPIAEALEAPSAADLSEGLGKTFRLFAETTKGDLKALAACARGARRKFTRAELAAIVDPVLVAAGTKDDIAGDPQPLAAILPAGEALAIPDRDHNRSVGDAAFKKAAVAFLDRWS</sequence>
<dbReference type="Proteomes" id="UP000256900">
    <property type="component" value="Unassembled WGS sequence"/>
</dbReference>
<dbReference type="GO" id="GO:0046503">
    <property type="term" value="P:glycerolipid catabolic process"/>
    <property type="evidence" value="ECO:0007669"/>
    <property type="project" value="TreeGrafter"/>
</dbReference>
<dbReference type="PRINTS" id="PR00111">
    <property type="entry name" value="ABHYDROLASE"/>
</dbReference>
<evidence type="ECO:0000313" key="3">
    <source>
        <dbReference type="Proteomes" id="UP000256900"/>
    </source>
</evidence>